<feature type="compositionally biased region" description="Low complexity" evidence="10">
    <location>
        <begin position="13"/>
        <end position="24"/>
    </location>
</feature>
<gene>
    <name evidence="12" type="ORF">UHOR_03099</name>
</gene>
<accession>I2FRR2</accession>
<dbReference type="SUPFAM" id="SSF53448">
    <property type="entry name" value="Nucleotide-diphospho-sugar transferases"/>
    <property type="match status" value="1"/>
</dbReference>
<sequence length="806" mass="89209">MVKDLLLNDAKSSDPSSPVDASSSTFRPAKPARVASYDVDLSANNSTSSILAQKAQQVYERTPTTPTTPTFILSPSNLFGGSGQEKSGEPMLLGGWSRSKSSYGQGAKQRPSLHRPSTLLSQNTKTDVATLASQAEDEKHTEKAALGSGGSLAGLPSFQHMLYTRKGRRSIALNLRAFSSYRYLIALVVLFFISIRMLAVPSTVIETSVSGEITRHRASDAVFLNNWIQHVINHPVRARDKTGFAEMGLRTEMYSHLLRHATLPNFERMERALWPFVPGINQLRRWWQASVQAKPTPYAASGASAKGSQLKENLLAHGFGRGPTVKPGSRGIVMSLGYKGSVFASQFISIIREKHRNDIPIELYYYGDSDLPAKYRDYLTKTYRNVRCVDLELLGLFDADLVQLERQGFAIKPFALLATNFTEVMLADADAIMLENPDKFFEEPGYLDTGTLFFHDRDHQRAGADYVVQEFMNNQLSLRGPSPRLAQSEFWTKKGIFEQESGIVVVDKRKTDVFAALLFTAWQNMGEIRKKTTYRIWWGDKETFWLAFEFSNFPYYFVPRYAQAIGTTRMVTKAEKLAAAAKAKAKAAKAEAEKAKKEKRAPAEAGQDQGKKVDKKPAAVDLNKAGQAIAAPLNPDANPLKEGIQPAQPKLKAEPEAAAAVAAKAGPLAPVPAAACSDDMEATEELCSEHPLHFLGADSEDANGDGVIDSKTLGRPAWFNGGILDAKVLSDETYIQPNTFTLDGEWEFLFEEEKWCIRNYTKGDIQQFDLTARIDEIKGIAKKAEDHFRAKIPKTKSVKEAVLEDK</sequence>
<dbReference type="Pfam" id="PF11051">
    <property type="entry name" value="Mannosyl_trans3"/>
    <property type="match status" value="1"/>
</dbReference>
<dbReference type="Proteomes" id="UP000006174">
    <property type="component" value="Unassembled WGS sequence"/>
</dbReference>
<keyword evidence="5 11" id="KW-0812">Transmembrane</keyword>
<dbReference type="GO" id="GO:0006493">
    <property type="term" value="P:protein O-linked glycosylation"/>
    <property type="evidence" value="ECO:0007669"/>
    <property type="project" value="TreeGrafter"/>
</dbReference>
<dbReference type="HOGENOM" id="CLU_341977_0_0_1"/>
<evidence type="ECO:0000256" key="8">
    <source>
        <dbReference type="ARBA" id="ARBA00023136"/>
    </source>
</evidence>
<evidence type="ECO:0000256" key="2">
    <source>
        <dbReference type="ARBA" id="ARBA00009105"/>
    </source>
</evidence>
<evidence type="ECO:0000256" key="1">
    <source>
        <dbReference type="ARBA" id="ARBA00004606"/>
    </source>
</evidence>
<dbReference type="eggNOG" id="ENOG502RZ48">
    <property type="taxonomic scope" value="Eukaryota"/>
</dbReference>
<dbReference type="EMBL" id="CAGI01000146">
    <property type="protein sequence ID" value="CCF49605.1"/>
    <property type="molecule type" value="Genomic_DNA"/>
</dbReference>
<keyword evidence="13" id="KW-1185">Reference proteome</keyword>
<feature type="region of interest" description="Disordered" evidence="10">
    <location>
        <begin position="61"/>
        <end position="121"/>
    </location>
</feature>
<evidence type="ECO:0000256" key="6">
    <source>
        <dbReference type="ARBA" id="ARBA00022968"/>
    </source>
</evidence>
<dbReference type="GO" id="GO:0000033">
    <property type="term" value="F:alpha-1,3-mannosyltransferase activity"/>
    <property type="evidence" value="ECO:0007669"/>
    <property type="project" value="TreeGrafter"/>
</dbReference>
<evidence type="ECO:0000256" key="11">
    <source>
        <dbReference type="SAM" id="Phobius"/>
    </source>
</evidence>
<dbReference type="GO" id="GO:0005794">
    <property type="term" value="C:Golgi apparatus"/>
    <property type="evidence" value="ECO:0007669"/>
    <property type="project" value="TreeGrafter"/>
</dbReference>
<dbReference type="PANTHER" id="PTHR31392:SF1">
    <property type="entry name" value="ALPHA-1,3-MANNOSYLTRANSFERASE MNN1-RELATED"/>
    <property type="match status" value="1"/>
</dbReference>
<organism evidence="12 13">
    <name type="scientific">Ustilago hordei</name>
    <name type="common">Barley covered smut fungus</name>
    <dbReference type="NCBI Taxonomy" id="120017"/>
    <lineage>
        <taxon>Eukaryota</taxon>
        <taxon>Fungi</taxon>
        <taxon>Dikarya</taxon>
        <taxon>Basidiomycota</taxon>
        <taxon>Ustilaginomycotina</taxon>
        <taxon>Ustilaginomycetes</taxon>
        <taxon>Ustilaginales</taxon>
        <taxon>Ustilaginaceae</taxon>
        <taxon>Ustilago</taxon>
    </lineage>
</organism>
<reference evidence="12 13" key="1">
    <citation type="journal article" date="2012" name="Plant Cell">
        <title>Genome comparison of barley and maize smut fungi reveals targeted loss of RNA silencing components and species-specific presence of transposable elements.</title>
        <authorList>
            <person name="Laurie J.D."/>
            <person name="Ali S."/>
            <person name="Linning R."/>
            <person name="Mannhaupt G."/>
            <person name="Wong P."/>
            <person name="Gueldener U."/>
            <person name="Muensterkoetter M."/>
            <person name="Moore R."/>
            <person name="Kahmann R."/>
            <person name="Bakkeren G."/>
            <person name="Schirawski J."/>
        </authorList>
    </citation>
    <scope>NUCLEOTIDE SEQUENCE [LARGE SCALE GENOMIC DNA]</scope>
    <source>
        <strain evidence="13">Uh4875-4</strain>
    </source>
</reference>
<protein>
    <recommendedName>
        <fullName evidence="14">Alpha-1,2-mannosyltransferase</fullName>
    </recommendedName>
</protein>
<feature type="transmembrane region" description="Helical" evidence="11">
    <location>
        <begin position="181"/>
        <end position="199"/>
    </location>
</feature>
<evidence type="ECO:0000256" key="5">
    <source>
        <dbReference type="ARBA" id="ARBA00022692"/>
    </source>
</evidence>
<dbReference type="AlphaFoldDB" id="I2FRR2"/>
<evidence type="ECO:0000313" key="12">
    <source>
        <dbReference type="EMBL" id="CCF49605.1"/>
    </source>
</evidence>
<keyword evidence="7 11" id="KW-1133">Transmembrane helix</keyword>
<keyword evidence="6" id="KW-0735">Signal-anchor</keyword>
<feature type="region of interest" description="Disordered" evidence="10">
    <location>
        <begin position="1"/>
        <end position="30"/>
    </location>
</feature>
<comment type="similarity">
    <text evidence="2">Belongs to the MNN1/MNT family.</text>
</comment>
<evidence type="ECO:0000256" key="7">
    <source>
        <dbReference type="ARBA" id="ARBA00022989"/>
    </source>
</evidence>
<evidence type="ECO:0000256" key="3">
    <source>
        <dbReference type="ARBA" id="ARBA00022676"/>
    </source>
</evidence>
<dbReference type="GO" id="GO:0016020">
    <property type="term" value="C:membrane"/>
    <property type="evidence" value="ECO:0007669"/>
    <property type="project" value="UniProtKB-SubCell"/>
</dbReference>
<keyword evidence="3" id="KW-0328">Glycosyltransferase</keyword>
<evidence type="ECO:0008006" key="14">
    <source>
        <dbReference type="Google" id="ProtNLM"/>
    </source>
</evidence>
<feature type="compositionally biased region" description="Basic and acidic residues" evidence="10">
    <location>
        <begin position="591"/>
        <end position="602"/>
    </location>
</feature>
<proteinExistence type="inferred from homology"/>
<dbReference type="STRING" id="1128400.I2FRR2"/>
<evidence type="ECO:0000256" key="10">
    <source>
        <dbReference type="SAM" id="MobiDB-lite"/>
    </source>
</evidence>
<feature type="region of interest" description="Disordered" evidence="10">
    <location>
        <begin position="591"/>
        <end position="616"/>
    </location>
</feature>
<dbReference type="InterPro" id="IPR029044">
    <property type="entry name" value="Nucleotide-diphossugar_trans"/>
</dbReference>
<keyword evidence="8 11" id="KW-0472">Membrane</keyword>
<name>I2FRR2_USTHO</name>
<dbReference type="OMA" id="HRNDIPI"/>
<dbReference type="InterPro" id="IPR022751">
    <property type="entry name" value="Alpha_mannosyltransferase"/>
</dbReference>
<comment type="subcellular location">
    <subcellularLocation>
        <location evidence="1">Membrane</location>
        <topology evidence="1">Single-pass type II membrane protein</topology>
    </subcellularLocation>
</comment>
<dbReference type="PANTHER" id="PTHR31392">
    <property type="entry name" value="ALPHA-1,3-MANNOSYLTRANSFERASE MNN1-RELATED"/>
    <property type="match status" value="1"/>
</dbReference>
<evidence type="ECO:0000256" key="4">
    <source>
        <dbReference type="ARBA" id="ARBA00022679"/>
    </source>
</evidence>
<evidence type="ECO:0000313" key="13">
    <source>
        <dbReference type="Proteomes" id="UP000006174"/>
    </source>
</evidence>
<keyword evidence="4" id="KW-0808">Transferase</keyword>
<comment type="caution">
    <text evidence="12">The sequence shown here is derived from an EMBL/GenBank/DDBJ whole genome shotgun (WGS) entry which is preliminary data.</text>
</comment>
<evidence type="ECO:0000256" key="9">
    <source>
        <dbReference type="ARBA" id="ARBA00023180"/>
    </source>
</evidence>
<keyword evidence="9" id="KW-0325">Glycoprotein</keyword>